<organism evidence="1 2">
    <name type="scientific">Pectinatus brassicae</name>
    <dbReference type="NCBI Taxonomy" id="862415"/>
    <lineage>
        <taxon>Bacteria</taxon>
        <taxon>Bacillati</taxon>
        <taxon>Bacillota</taxon>
        <taxon>Negativicutes</taxon>
        <taxon>Selenomonadales</taxon>
        <taxon>Selenomonadaceae</taxon>
        <taxon>Pectinatus</taxon>
    </lineage>
</organism>
<reference evidence="1 2" key="1">
    <citation type="submission" date="2020-08" db="EMBL/GenBank/DDBJ databases">
        <title>Genomic Encyclopedia of Type Strains, Phase IV (KMG-IV): sequencing the most valuable type-strain genomes for metagenomic binning, comparative biology and taxonomic classification.</title>
        <authorList>
            <person name="Goeker M."/>
        </authorList>
    </citation>
    <scope>NUCLEOTIDE SEQUENCE [LARGE SCALE GENOMIC DNA]</scope>
    <source>
        <strain evidence="1 2">DSM 24661</strain>
    </source>
</reference>
<dbReference type="Proteomes" id="UP000559117">
    <property type="component" value="Unassembled WGS sequence"/>
</dbReference>
<name>A0A840US94_9FIRM</name>
<comment type="caution">
    <text evidence="1">The sequence shown here is derived from an EMBL/GenBank/DDBJ whole genome shotgun (WGS) entry which is preliminary data.</text>
</comment>
<accession>A0A840US94</accession>
<protein>
    <submittedName>
        <fullName evidence="1">Methyl-accepting chemotaxis protein</fullName>
    </submittedName>
</protein>
<gene>
    <name evidence="1" type="ORF">HNR32_002781</name>
</gene>
<dbReference type="RefSeq" id="WP_183863563.1">
    <property type="nucleotide sequence ID" value="NZ_JACHFH010000068.1"/>
</dbReference>
<dbReference type="EMBL" id="JACHFH010000068">
    <property type="protein sequence ID" value="MBB5337618.1"/>
    <property type="molecule type" value="Genomic_DNA"/>
</dbReference>
<sequence length="73" mass="8029">MEEQNQLLIKIVDEITTSVTEIGKISVATEENHKQIEEINNALNILTTTAVEVKQVSTTVADSANGLFDKIDE</sequence>
<proteinExistence type="predicted"/>
<evidence type="ECO:0000313" key="1">
    <source>
        <dbReference type="EMBL" id="MBB5337618.1"/>
    </source>
</evidence>
<keyword evidence="2" id="KW-1185">Reference proteome</keyword>
<dbReference type="AlphaFoldDB" id="A0A840US94"/>
<evidence type="ECO:0000313" key="2">
    <source>
        <dbReference type="Proteomes" id="UP000559117"/>
    </source>
</evidence>